<gene>
    <name evidence="3" type="ORF">WKW80_08240</name>
</gene>
<dbReference type="Proteomes" id="UP001363010">
    <property type="component" value="Unassembled WGS sequence"/>
</dbReference>
<feature type="compositionally biased region" description="Basic and acidic residues" evidence="1">
    <location>
        <begin position="47"/>
        <end position="62"/>
    </location>
</feature>
<dbReference type="PROSITE" id="PS51257">
    <property type="entry name" value="PROKAR_LIPOPROTEIN"/>
    <property type="match status" value="1"/>
</dbReference>
<evidence type="ECO:0000256" key="1">
    <source>
        <dbReference type="SAM" id="MobiDB-lite"/>
    </source>
</evidence>
<comment type="caution">
    <text evidence="3">The sequence shown here is derived from an EMBL/GenBank/DDBJ whole genome shotgun (WGS) entry which is preliminary data.</text>
</comment>
<feature type="chain" id="PRO_5045884704" evidence="2">
    <location>
        <begin position="27"/>
        <end position="116"/>
    </location>
</feature>
<protein>
    <submittedName>
        <fullName evidence="3">Uncharacterized protein</fullName>
    </submittedName>
</protein>
<feature type="region of interest" description="Disordered" evidence="1">
    <location>
        <begin position="47"/>
        <end position="84"/>
    </location>
</feature>
<evidence type="ECO:0000256" key="2">
    <source>
        <dbReference type="SAM" id="SignalP"/>
    </source>
</evidence>
<dbReference type="RefSeq" id="WP_340363071.1">
    <property type="nucleotide sequence ID" value="NZ_JBBKZV010000003.1"/>
</dbReference>
<keyword evidence="2" id="KW-0732">Signal</keyword>
<proteinExistence type="predicted"/>
<keyword evidence="4" id="KW-1185">Reference proteome</keyword>
<reference evidence="3 4" key="1">
    <citation type="submission" date="2024-03" db="EMBL/GenBank/DDBJ databases">
        <title>Novel species of the genus Variovorax.</title>
        <authorList>
            <person name="Liu Q."/>
            <person name="Xin Y.-H."/>
        </authorList>
    </citation>
    <scope>NUCLEOTIDE SEQUENCE [LARGE SCALE GENOMIC DNA]</scope>
    <source>
        <strain evidence="3 4">KACC 18501</strain>
    </source>
</reference>
<accession>A0ABU8VW45</accession>
<dbReference type="EMBL" id="JBBKZV010000003">
    <property type="protein sequence ID" value="MEJ8822026.1"/>
    <property type="molecule type" value="Genomic_DNA"/>
</dbReference>
<feature type="compositionally biased region" description="Polar residues" evidence="1">
    <location>
        <begin position="65"/>
        <end position="84"/>
    </location>
</feature>
<sequence length="116" mass="12308">MNANFARSTRIVLVAVTLGACASAFAGQELLGVDSHFRAKIAKEKIRASAQERRTEEQEKKLGLSQDQGFGQNQNSSCGSQNIGNVDTGGRIGAQPREVFVFAPNAINIVGRGGCN</sequence>
<name>A0ABU8VW45_9BURK</name>
<organism evidence="3 4">
    <name type="scientific">Variovorax humicola</name>
    <dbReference type="NCBI Taxonomy" id="1769758"/>
    <lineage>
        <taxon>Bacteria</taxon>
        <taxon>Pseudomonadati</taxon>
        <taxon>Pseudomonadota</taxon>
        <taxon>Betaproteobacteria</taxon>
        <taxon>Burkholderiales</taxon>
        <taxon>Comamonadaceae</taxon>
        <taxon>Variovorax</taxon>
    </lineage>
</organism>
<evidence type="ECO:0000313" key="3">
    <source>
        <dbReference type="EMBL" id="MEJ8822026.1"/>
    </source>
</evidence>
<feature type="signal peptide" evidence="2">
    <location>
        <begin position="1"/>
        <end position="26"/>
    </location>
</feature>
<evidence type="ECO:0000313" key="4">
    <source>
        <dbReference type="Proteomes" id="UP001363010"/>
    </source>
</evidence>